<gene>
    <name evidence="1" type="ORF">OCU04_004256</name>
</gene>
<sequence>MGIETEDYDVSFEKLFHPTPLIINRVHVFAQRGWHDWKCFILGVPIDPFEVMNAAVLSCSRSREDETNKKAWLVVGMISIPLNLFNCYHDTSTSRRDKKICGWRDTQSYGKRDDNSTIYV</sequence>
<keyword evidence="2" id="KW-1185">Reference proteome</keyword>
<evidence type="ECO:0000313" key="2">
    <source>
        <dbReference type="Proteomes" id="UP001152300"/>
    </source>
</evidence>
<protein>
    <submittedName>
        <fullName evidence="1">Uncharacterized protein</fullName>
    </submittedName>
</protein>
<name>A0A9X0DM91_9HELO</name>
<organism evidence="1 2">
    <name type="scientific">Sclerotinia nivalis</name>
    <dbReference type="NCBI Taxonomy" id="352851"/>
    <lineage>
        <taxon>Eukaryota</taxon>
        <taxon>Fungi</taxon>
        <taxon>Dikarya</taxon>
        <taxon>Ascomycota</taxon>
        <taxon>Pezizomycotina</taxon>
        <taxon>Leotiomycetes</taxon>
        <taxon>Helotiales</taxon>
        <taxon>Sclerotiniaceae</taxon>
        <taxon>Sclerotinia</taxon>
    </lineage>
</organism>
<dbReference type="Proteomes" id="UP001152300">
    <property type="component" value="Unassembled WGS sequence"/>
</dbReference>
<reference evidence="1" key="1">
    <citation type="submission" date="2022-11" db="EMBL/GenBank/DDBJ databases">
        <title>Genome Resource of Sclerotinia nivalis Strain SnTB1, a Plant Pathogen Isolated from American Ginseng.</title>
        <authorList>
            <person name="Fan S."/>
        </authorList>
    </citation>
    <scope>NUCLEOTIDE SEQUENCE</scope>
    <source>
        <strain evidence="1">SnTB1</strain>
    </source>
</reference>
<dbReference type="AlphaFoldDB" id="A0A9X0DM91"/>
<comment type="caution">
    <text evidence="1">The sequence shown here is derived from an EMBL/GenBank/DDBJ whole genome shotgun (WGS) entry which is preliminary data.</text>
</comment>
<evidence type="ECO:0000313" key="1">
    <source>
        <dbReference type="EMBL" id="KAJ8066872.1"/>
    </source>
</evidence>
<proteinExistence type="predicted"/>
<accession>A0A9X0DM91</accession>
<dbReference type="EMBL" id="JAPEIS010000004">
    <property type="protein sequence ID" value="KAJ8066872.1"/>
    <property type="molecule type" value="Genomic_DNA"/>
</dbReference>